<keyword evidence="1" id="KW-1133">Transmembrane helix</keyword>
<dbReference type="Proteomes" id="UP000218102">
    <property type="component" value="Unassembled WGS sequence"/>
</dbReference>
<reference evidence="2 3" key="1">
    <citation type="submission" date="2017-09" db="EMBL/GenBank/DDBJ databases">
        <authorList>
            <person name="Ehlers B."/>
            <person name="Leendertz F.H."/>
        </authorList>
    </citation>
    <scope>NUCLEOTIDE SEQUENCE [LARGE SCALE GENOMIC DNA]</scope>
    <source>
        <strain evidence="2 3">DJ-1</strain>
    </source>
</reference>
<evidence type="ECO:0000256" key="1">
    <source>
        <dbReference type="SAM" id="Phobius"/>
    </source>
</evidence>
<comment type="caution">
    <text evidence="2">The sequence shown here is derived from an EMBL/GenBank/DDBJ whole genome shotgun (WGS) entry which is preliminary data.</text>
</comment>
<dbReference type="AlphaFoldDB" id="A0A2A3M1I4"/>
<sequence length="95" mass="10440">MNKSFVMKQVGKGAGSIALAAAACLFAAYVRQAFGGWAFAGSLLLVIAASIPMVLFFNLFADPNVKFSKKERLMDQEDPHCIFNDSLNMFRKDDD</sequence>
<dbReference type="RefSeq" id="WP_023383569.1">
    <property type="nucleotide sequence ID" value="NZ_NTME01000021.1"/>
</dbReference>
<dbReference type="EMBL" id="NTME01000021">
    <property type="protein sequence ID" value="PBJ93933.1"/>
    <property type="molecule type" value="Genomic_DNA"/>
</dbReference>
<keyword evidence="1" id="KW-0812">Transmembrane</keyword>
<name>A0A2A3M1I4_PSEDL</name>
<evidence type="ECO:0000313" key="2">
    <source>
        <dbReference type="EMBL" id="PBJ93933.1"/>
    </source>
</evidence>
<gene>
    <name evidence="2" type="ORF">CMV24_19110</name>
</gene>
<proteinExistence type="predicted"/>
<protein>
    <submittedName>
        <fullName evidence="2">Uncharacterized protein</fullName>
    </submittedName>
</protein>
<keyword evidence="1" id="KW-0472">Membrane</keyword>
<accession>A0A2A3M1I4</accession>
<organism evidence="2 3">
    <name type="scientific">Pseudomonas plecoglossicida</name>
    <dbReference type="NCBI Taxonomy" id="70775"/>
    <lineage>
        <taxon>Bacteria</taxon>
        <taxon>Pseudomonadati</taxon>
        <taxon>Pseudomonadota</taxon>
        <taxon>Gammaproteobacteria</taxon>
        <taxon>Pseudomonadales</taxon>
        <taxon>Pseudomonadaceae</taxon>
        <taxon>Pseudomonas</taxon>
    </lineage>
</organism>
<feature type="transmembrane region" description="Helical" evidence="1">
    <location>
        <begin position="37"/>
        <end position="60"/>
    </location>
</feature>
<evidence type="ECO:0000313" key="3">
    <source>
        <dbReference type="Proteomes" id="UP000218102"/>
    </source>
</evidence>
<dbReference type="PROSITE" id="PS51257">
    <property type="entry name" value="PROKAR_LIPOPROTEIN"/>
    <property type="match status" value="1"/>
</dbReference>